<sequence>MVCGVTVEAEDLYDVKHKWHRNEIFTKIKDIKVYVYPSKGQERFFQLVYQTKGAYTARTWCDRIAPVKMATTHDADPLALPKALGELAHLECWVVKQANLTSNTLANLLSDEEITRQATLQNHTAIDYLLLLHGHRCEEFEGLCCFNLSSKAENKYDIIQKIRDMDHDLTLTQDMNEVSSFPKGEFCKKRKCCIMWQQCIMSREVGTSSRETDEKSLCYLSKGVCDGLSDINPIRCLNRDRDEKPCAPVKK</sequence>
<comment type="caution">
    <text evidence="1">The sequence shown here is derived from an EMBL/GenBank/DDBJ whole genome shotgun (WGS) entry which is preliminary data.</text>
</comment>
<dbReference type="AlphaFoldDB" id="A0A3M0KVQ4"/>
<organism evidence="1 2">
    <name type="scientific">Hirundo rustica rustica</name>
    <dbReference type="NCBI Taxonomy" id="333673"/>
    <lineage>
        <taxon>Eukaryota</taxon>
        <taxon>Metazoa</taxon>
        <taxon>Chordata</taxon>
        <taxon>Craniata</taxon>
        <taxon>Vertebrata</taxon>
        <taxon>Euteleostomi</taxon>
        <taxon>Archelosauria</taxon>
        <taxon>Archosauria</taxon>
        <taxon>Dinosauria</taxon>
        <taxon>Saurischia</taxon>
        <taxon>Theropoda</taxon>
        <taxon>Coelurosauria</taxon>
        <taxon>Aves</taxon>
        <taxon>Neognathae</taxon>
        <taxon>Neoaves</taxon>
        <taxon>Telluraves</taxon>
        <taxon>Australaves</taxon>
        <taxon>Passeriformes</taxon>
        <taxon>Sylvioidea</taxon>
        <taxon>Hirundinidae</taxon>
        <taxon>Hirundo</taxon>
    </lineage>
</organism>
<name>A0A3M0KVQ4_HIRRU</name>
<protein>
    <submittedName>
        <fullName evidence="1">Uncharacterized protein</fullName>
    </submittedName>
</protein>
<dbReference type="Proteomes" id="UP000269221">
    <property type="component" value="Unassembled WGS sequence"/>
</dbReference>
<dbReference type="OrthoDB" id="9838443at2759"/>
<gene>
    <name evidence="1" type="ORF">DUI87_05879</name>
</gene>
<accession>A0A3M0KVQ4</accession>
<evidence type="ECO:0000313" key="2">
    <source>
        <dbReference type="Proteomes" id="UP000269221"/>
    </source>
</evidence>
<keyword evidence="2" id="KW-1185">Reference proteome</keyword>
<evidence type="ECO:0000313" key="1">
    <source>
        <dbReference type="EMBL" id="RMC17298.1"/>
    </source>
</evidence>
<dbReference type="SUPFAM" id="SSF58069">
    <property type="entry name" value="Virus ectodomain"/>
    <property type="match status" value="1"/>
</dbReference>
<proteinExistence type="predicted"/>
<dbReference type="EMBL" id="QRBI01000099">
    <property type="protein sequence ID" value="RMC17298.1"/>
    <property type="molecule type" value="Genomic_DNA"/>
</dbReference>
<dbReference type="Gene3D" id="1.10.287.210">
    <property type="match status" value="1"/>
</dbReference>
<reference evidence="1 2" key="1">
    <citation type="submission" date="2018-07" db="EMBL/GenBank/DDBJ databases">
        <title>A high quality draft genome assembly of the barn swallow (H. rustica rustica).</title>
        <authorList>
            <person name="Formenti G."/>
            <person name="Chiara M."/>
            <person name="Poveda L."/>
            <person name="Francoijs K.-J."/>
            <person name="Bonisoli-Alquati A."/>
            <person name="Canova L."/>
            <person name="Gianfranceschi L."/>
            <person name="Horner D.S."/>
            <person name="Saino N."/>
        </authorList>
    </citation>
    <scope>NUCLEOTIDE SEQUENCE [LARGE SCALE GENOMIC DNA]</scope>
    <source>
        <strain evidence="1">Chelidonia</strain>
        <tissue evidence="1">Blood</tissue>
    </source>
</reference>